<protein>
    <submittedName>
        <fullName evidence="1">Uncharacterized protein</fullName>
    </submittedName>
</protein>
<gene>
    <name evidence="1" type="ORF">Tci_926501</name>
</gene>
<proteinExistence type="predicted"/>
<accession>A0A699X378</accession>
<reference evidence="1" key="1">
    <citation type="journal article" date="2019" name="Sci. Rep.">
        <title>Draft genome of Tanacetum cinerariifolium, the natural source of mosquito coil.</title>
        <authorList>
            <person name="Yamashiro T."/>
            <person name="Shiraishi A."/>
            <person name="Satake H."/>
            <person name="Nakayama K."/>
        </authorList>
    </citation>
    <scope>NUCLEOTIDE SEQUENCE</scope>
</reference>
<evidence type="ECO:0000313" key="1">
    <source>
        <dbReference type="EMBL" id="GFD54532.1"/>
    </source>
</evidence>
<name>A0A699X378_TANCI</name>
<feature type="non-terminal residue" evidence="1">
    <location>
        <position position="39"/>
    </location>
</feature>
<sequence>MEETMVKMKMAKVAIQMKMAKMEKIKKEIMKMNKTRMTT</sequence>
<dbReference type="AlphaFoldDB" id="A0A699X378"/>
<organism evidence="1">
    <name type="scientific">Tanacetum cinerariifolium</name>
    <name type="common">Dalmatian daisy</name>
    <name type="synonym">Chrysanthemum cinerariifolium</name>
    <dbReference type="NCBI Taxonomy" id="118510"/>
    <lineage>
        <taxon>Eukaryota</taxon>
        <taxon>Viridiplantae</taxon>
        <taxon>Streptophyta</taxon>
        <taxon>Embryophyta</taxon>
        <taxon>Tracheophyta</taxon>
        <taxon>Spermatophyta</taxon>
        <taxon>Magnoliopsida</taxon>
        <taxon>eudicotyledons</taxon>
        <taxon>Gunneridae</taxon>
        <taxon>Pentapetalae</taxon>
        <taxon>asterids</taxon>
        <taxon>campanulids</taxon>
        <taxon>Asterales</taxon>
        <taxon>Asteraceae</taxon>
        <taxon>Asteroideae</taxon>
        <taxon>Anthemideae</taxon>
        <taxon>Anthemidinae</taxon>
        <taxon>Tanacetum</taxon>
    </lineage>
</organism>
<dbReference type="EMBL" id="BKCJ011807119">
    <property type="protein sequence ID" value="GFD54532.1"/>
    <property type="molecule type" value="Genomic_DNA"/>
</dbReference>
<comment type="caution">
    <text evidence="1">The sequence shown here is derived from an EMBL/GenBank/DDBJ whole genome shotgun (WGS) entry which is preliminary data.</text>
</comment>